<dbReference type="GO" id="GO:0004803">
    <property type="term" value="F:transposase activity"/>
    <property type="evidence" value="ECO:0007669"/>
    <property type="project" value="InterPro"/>
</dbReference>
<sequence length="55" mass="6622">MEKIASDHWKSYQSIVAKEKHLQTKAETFTVEAYNNLFRYFLARMRRKSNAILEK</sequence>
<organism evidence="1 2">
    <name type="scientific">Elizabethkingia argenteiflava</name>
    <dbReference type="NCBI Taxonomy" id="2681556"/>
    <lineage>
        <taxon>Bacteria</taxon>
        <taxon>Pseudomonadati</taxon>
        <taxon>Bacteroidota</taxon>
        <taxon>Flavobacteriia</taxon>
        <taxon>Flavobacteriales</taxon>
        <taxon>Weeksellaceae</taxon>
        <taxon>Elizabethkingia</taxon>
    </lineage>
</organism>
<reference evidence="1 2" key="1">
    <citation type="submission" date="2019-11" db="EMBL/GenBank/DDBJ databases">
        <title>Characterization of Elizabethkingia argenteiflava sp. nov., isolated from inner surface of Soybean Pods.</title>
        <authorList>
            <person name="Mo S."/>
        </authorList>
    </citation>
    <scope>NUCLEOTIDE SEQUENCE [LARGE SCALE GENOMIC DNA]</scope>
    <source>
        <strain evidence="1 2">YB22</strain>
    </source>
</reference>
<gene>
    <name evidence="1" type="ORF">GNY06_09415</name>
</gene>
<dbReference type="InterPro" id="IPR005063">
    <property type="entry name" value="Transposase_27"/>
</dbReference>
<keyword evidence="2" id="KW-1185">Reference proteome</keyword>
<dbReference type="EMBL" id="JAAABJ010000563">
    <property type="protein sequence ID" value="NAW51590.1"/>
    <property type="molecule type" value="Genomic_DNA"/>
</dbReference>
<dbReference type="RefSeq" id="WP_166519866.1">
    <property type="nucleotide sequence ID" value="NZ_JAAABJ010000563.1"/>
</dbReference>
<comment type="caution">
    <text evidence="1">The sequence shown here is derived from an EMBL/GenBank/DDBJ whole genome shotgun (WGS) entry which is preliminary data.</text>
</comment>
<dbReference type="AlphaFoldDB" id="A0A845PZT0"/>
<accession>A0A845PZT0</accession>
<dbReference type="GO" id="GO:0006313">
    <property type="term" value="P:DNA transposition"/>
    <property type="evidence" value="ECO:0007669"/>
    <property type="project" value="InterPro"/>
</dbReference>
<proteinExistence type="predicted"/>
<evidence type="ECO:0000313" key="1">
    <source>
        <dbReference type="EMBL" id="NAW51590.1"/>
    </source>
</evidence>
<name>A0A845PZT0_9FLAO</name>
<dbReference type="Pfam" id="PF03400">
    <property type="entry name" value="DDE_Tnp_IS1"/>
    <property type="match status" value="1"/>
</dbReference>
<dbReference type="GO" id="GO:0003677">
    <property type="term" value="F:DNA binding"/>
    <property type="evidence" value="ECO:0007669"/>
    <property type="project" value="InterPro"/>
</dbReference>
<dbReference type="Proteomes" id="UP000553459">
    <property type="component" value="Unassembled WGS sequence"/>
</dbReference>
<evidence type="ECO:0000313" key="2">
    <source>
        <dbReference type="Proteomes" id="UP000553459"/>
    </source>
</evidence>
<protein>
    <recommendedName>
        <fullName evidence="3">Transposase</fullName>
    </recommendedName>
</protein>
<evidence type="ECO:0008006" key="3">
    <source>
        <dbReference type="Google" id="ProtNLM"/>
    </source>
</evidence>